<feature type="region of interest" description="Disordered" evidence="1">
    <location>
        <begin position="215"/>
        <end position="234"/>
    </location>
</feature>
<organism evidence="2 3">
    <name type="scientific">Orbilia oligospora</name>
    <name type="common">Nematode-trapping fungus</name>
    <name type="synonym">Arthrobotrys oligospora</name>
    <dbReference type="NCBI Taxonomy" id="2813651"/>
    <lineage>
        <taxon>Eukaryota</taxon>
        <taxon>Fungi</taxon>
        <taxon>Dikarya</taxon>
        <taxon>Ascomycota</taxon>
        <taxon>Pezizomycotina</taxon>
        <taxon>Orbiliomycetes</taxon>
        <taxon>Orbiliales</taxon>
        <taxon>Orbiliaceae</taxon>
        <taxon>Orbilia</taxon>
    </lineage>
</organism>
<evidence type="ECO:0000256" key="1">
    <source>
        <dbReference type="SAM" id="MobiDB-lite"/>
    </source>
</evidence>
<dbReference type="AlphaFoldDB" id="A0A8H2DPV3"/>
<accession>A0A8H2DPV3</accession>
<dbReference type="Proteomes" id="UP000297595">
    <property type="component" value="Unassembled WGS sequence"/>
</dbReference>
<protein>
    <submittedName>
        <fullName evidence="2">Uncharacterized protein</fullName>
    </submittedName>
</protein>
<evidence type="ECO:0000313" key="3">
    <source>
        <dbReference type="Proteomes" id="UP000297595"/>
    </source>
</evidence>
<sequence>MRVMRAQHYPSPIGFGIGSNLSATKQFGRCEPLKFWILIHAYEMGGPTGPEPVFDAYDFPANRLHKLDWAVTTSSNINAAQDRSQFVRYQKVHMLTKEGHEIYGYGDIRLLVPTMSNIGRDGVALIELHRVFHIPSLEFNVLGLPMINQYGLLMHSQPARLFLNQERSVWAYVDKLTRPRLRLLGRGKDNTTISAESQDLSDITMGTNHLEAVMSSPFHPDSEAPGDVKGPSWPSAEALRGAI</sequence>
<reference evidence="2 3" key="1">
    <citation type="submission" date="2019-03" db="EMBL/GenBank/DDBJ databases">
        <title>Nematode-trapping fungi genome.</title>
        <authorList>
            <person name="Vidal-Diez De Ulzurrun G."/>
        </authorList>
    </citation>
    <scope>NUCLEOTIDE SEQUENCE [LARGE SCALE GENOMIC DNA]</scope>
    <source>
        <strain evidence="2 3">TWF154</strain>
    </source>
</reference>
<proteinExistence type="predicted"/>
<name>A0A8H2DPV3_ORBOL</name>
<dbReference type="EMBL" id="SOZJ01000010">
    <property type="protein sequence ID" value="TGJ62393.1"/>
    <property type="molecule type" value="Genomic_DNA"/>
</dbReference>
<gene>
    <name evidence="2" type="ORF">EYR41_002373</name>
</gene>
<evidence type="ECO:0000313" key="2">
    <source>
        <dbReference type="EMBL" id="TGJ62393.1"/>
    </source>
</evidence>
<comment type="caution">
    <text evidence="2">The sequence shown here is derived from an EMBL/GenBank/DDBJ whole genome shotgun (WGS) entry which is preliminary data.</text>
</comment>